<evidence type="ECO:0000313" key="9">
    <source>
        <dbReference type="EMBL" id="MCS5707734.1"/>
    </source>
</evidence>
<dbReference type="OrthoDB" id="3185104at2"/>
<evidence type="ECO:0000256" key="1">
    <source>
        <dbReference type="ARBA" id="ARBA00004651"/>
    </source>
</evidence>
<feature type="transmembrane region" description="Helical" evidence="7">
    <location>
        <begin position="360"/>
        <end position="384"/>
    </location>
</feature>
<feature type="transmembrane region" description="Helical" evidence="7">
    <location>
        <begin position="42"/>
        <end position="68"/>
    </location>
</feature>
<keyword evidence="2" id="KW-0813">Transport</keyword>
<dbReference type="EMBL" id="LKHV02000001">
    <property type="protein sequence ID" value="MCS5707734.1"/>
    <property type="molecule type" value="Genomic_DNA"/>
</dbReference>
<proteinExistence type="predicted"/>
<protein>
    <submittedName>
        <fullName evidence="9">APC family permease</fullName>
    </submittedName>
    <submittedName>
        <fullName evidence="8">Putative glutamate/gamma-aminobutyrate antiporter</fullName>
    </submittedName>
</protein>
<reference evidence="9" key="2">
    <citation type="journal article" date="2016" name="Genome Announc.">
        <title>Draft Genome Sequences of Two Novel Amoeba-Resistant Intranuclear Bacteria, 'Candidatus Berkiella cookevillensis' and 'Candidatus Berkiella aquae'.</title>
        <authorList>
            <person name="Mehari Y.T."/>
            <person name="Arivett B.A."/>
            <person name="Farone A.L."/>
            <person name="Gunderson J.H."/>
            <person name="Farone M.B."/>
        </authorList>
    </citation>
    <scope>NUCLEOTIDE SEQUENCE</scope>
    <source>
        <strain evidence="9">CC99</strain>
    </source>
</reference>
<feature type="transmembrane region" description="Helical" evidence="7">
    <location>
        <begin position="437"/>
        <end position="457"/>
    </location>
</feature>
<dbReference type="AlphaFoldDB" id="A0A0Q9Y8Y9"/>
<dbReference type="PANTHER" id="PTHR42770">
    <property type="entry name" value="AMINO ACID TRANSPORTER-RELATED"/>
    <property type="match status" value="1"/>
</dbReference>
<evidence type="ECO:0000256" key="7">
    <source>
        <dbReference type="SAM" id="Phobius"/>
    </source>
</evidence>
<name>A0A0Q9Y8Y9_9GAMM</name>
<reference evidence="9" key="3">
    <citation type="submission" date="2021-06" db="EMBL/GenBank/DDBJ databases">
        <title>Genomic Description and Analysis of Intracellular Bacteria, Candidatus Berkiella cookevillensis and Candidatus Berkiella aquae.</title>
        <authorList>
            <person name="Kidane D.T."/>
            <person name="Mehari Y.T."/>
            <person name="Rice F.C."/>
            <person name="Arivett B.A."/>
            <person name="Farone A.L."/>
            <person name="Berk S.G."/>
            <person name="Farone M.B."/>
        </authorList>
    </citation>
    <scope>NUCLEOTIDE SEQUENCE</scope>
    <source>
        <strain evidence="9">CC99</strain>
    </source>
</reference>
<feature type="transmembrane region" description="Helical" evidence="7">
    <location>
        <begin position="12"/>
        <end position="30"/>
    </location>
</feature>
<organism evidence="8">
    <name type="scientific">Candidatus Berkiella cookevillensis</name>
    <dbReference type="NCBI Taxonomy" id="437022"/>
    <lineage>
        <taxon>Bacteria</taxon>
        <taxon>Pseudomonadati</taxon>
        <taxon>Pseudomonadota</taxon>
        <taxon>Gammaproteobacteria</taxon>
        <taxon>Candidatus Berkiellales</taxon>
        <taxon>Candidatus Berkiellaceae</taxon>
        <taxon>Candidatus Berkiella</taxon>
    </lineage>
</organism>
<feature type="transmembrane region" description="Helical" evidence="7">
    <location>
        <begin position="283"/>
        <end position="305"/>
    </location>
</feature>
<evidence type="ECO:0000256" key="3">
    <source>
        <dbReference type="ARBA" id="ARBA00022475"/>
    </source>
</evidence>
<dbReference type="Proteomes" id="UP000051494">
    <property type="component" value="Unassembled WGS sequence"/>
</dbReference>
<feature type="transmembrane region" description="Helical" evidence="7">
    <location>
        <begin position="334"/>
        <end position="354"/>
    </location>
</feature>
<feature type="transmembrane region" description="Helical" evidence="7">
    <location>
        <begin position="404"/>
        <end position="425"/>
    </location>
</feature>
<dbReference type="PANTHER" id="PTHR42770:SF15">
    <property type="entry name" value="GLUTAMATE_GAMMA-AMINOBUTYRATE ANTIPORTER-RELATED"/>
    <property type="match status" value="1"/>
</dbReference>
<keyword evidence="6 7" id="KW-0472">Membrane</keyword>
<dbReference type="InterPro" id="IPR050367">
    <property type="entry name" value="APC_superfamily"/>
</dbReference>
<feature type="transmembrane region" description="Helical" evidence="7">
    <location>
        <begin position="233"/>
        <end position="257"/>
    </location>
</feature>
<feature type="transmembrane region" description="Helical" evidence="7">
    <location>
        <begin position="89"/>
        <end position="114"/>
    </location>
</feature>
<keyword evidence="4 7" id="KW-0812">Transmembrane</keyword>
<evidence type="ECO:0000313" key="10">
    <source>
        <dbReference type="Proteomes" id="UP000051494"/>
    </source>
</evidence>
<evidence type="ECO:0000256" key="2">
    <source>
        <dbReference type="ARBA" id="ARBA00022448"/>
    </source>
</evidence>
<evidence type="ECO:0000256" key="4">
    <source>
        <dbReference type="ARBA" id="ARBA00022692"/>
    </source>
</evidence>
<dbReference type="GO" id="GO:0022857">
    <property type="term" value="F:transmembrane transporter activity"/>
    <property type="evidence" value="ECO:0007669"/>
    <property type="project" value="InterPro"/>
</dbReference>
<dbReference type="STRING" id="437022.CC99x_02494"/>
<reference evidence="8" key="1">
    <citation type="submission" date="2015-09" db="EMBL/GenBank/DDBJ databases">
        <title>Draft Genome Sequences of Two Novel Amoeba-resistant Intranuclear Bacteria, Candidatus Berkiella cookevillensis and Candidatus Berkiella aquae.</title>
        <authorList>
            <person name="Mehari Y.T."/>
            <person name="Arivett B.A."/>
            <person name="Farone A.L."/>
            <person name="Gunderson J.H."/>
            <person name="Farone M.B."/>
        </authorList>
    </citation>
    <scope>NUCLEOTIDE SEQUENCE [LARGE SCALE GENOMIC DNA]</scope>
    <source>
        <strain evidence="8">CC99</strain>
    </source>
</reference>
<sequence length="470" mass="51389">MATHASKGNAASLGIFTLAMISVSAIIALRNLPTLAKNGTSIIIILSLAAFLFFIPVALVCAELAAGWPKEGGIYAWVKEAFGEQYGALAVWLEWIESVVLLPTVLSFIAANIAYILQPELSNNRYFMFGVMVTVLWCGSLLNFHSTKSSGFVSTIGIIAGSVIPGIAIILLGAYWFQSGQPIQVELSMQSLIPELNFSTLAYFTVIALGFAGIEVAAFYVQDAKDPQRTFPIATFISATIIIIIYMLGALSIAMVIPKDELNLSSGMMQAMQKFFNLLEVPWATPCFAFLTVVGGLALLNTWILGPSKGLLSSAENGNLPAFAKKTNRHHSPVAILLMQAIIGTMLVSMNLFIPTINQFYWIFQTQAAQLILLMYLMIFFSVIKLRYSQPNTPRRFRIPGGKLGIWLIAGTGALFSLCAFLVGFVPPKEYQFMDPLLYSGILVGGIILFSLPPFVWHTYKNKKQSHSPI</sequence>
<comment type="subcellular location">
    <subcellularLocation>
        <location evidence="1">Cell membrane</location>
        <topology evidence="1">Multi-pass membrane protein</topology>
    </subcellularLocation>
</comment>
<feature type="transmembrane region" description="Helical" evidence="7">
    <location>
        <begin position="198"/>
        <end position="221"/>
    </location>
</feature>
<dbReference type="InterPro" id="IPR002293">
    <property type="entry name" value="AA/rel_permease1"/>
</dbReference>
<dbReference type="EMBL" id="LKHV01000021">
    <property type="protein sequence ID" value="KRG17275.1"/>
    <property type="molecule type" value="Genomic_DNA"/>
</dbReference>
<keyword evidence="3" id="KW-1003">Cell membrane</keyword>
<accession>A0A0Q9Y8Y9</accession>
<evidence type="ECO:0000256" key="5">
    <source>
        <dbReference type="ARBA" id="ARBA00022989"/>
    </source>
</evidence>
<keyword evidence="5 7" id="KW-1133">Transmembrane helix</keyword>
<dbReference type="PIRSF" id="PIRSF006060">
    <property type="entry name" value="AA_transporter"/>
    <property type="match status" value="1"/>
</dbReference>
<evidence type="ECO:0000313" key="8">
    <source>
        <dbReference type="EMBL" id="KRG17275.1"/>
    </source>
</evidence>
<dbReference type="Pfam" id="PF13520">
    <property type="entry name" value="AA_permease_2"/>
    <property type="match status" value="1"/>
</dbReference>
<dbReference type="Gene3D" id="1.20.1740.10">
    <property type="entry name" value="Amino acid/polyamine transporter I"/>
    <property type="match status" value="1"/>
</dbReference>
<dbReference type="RefSeq" id="WP_057625576.1">
    <property type="nucleotide sequence ID" value="NZ_LKHV02000001.1"/>
</dbReference>
<dbReference type="GO" id="GO:0005886">
    <property type="term" value="C:plasma membrane"/>
    <property type="evidence" value="ECO:0007669"/>
    <property type="project" value="UniProtKB-SubCell"/>
</dbReference>
<keyword evidence="10" id="KW-1185">Reference proteome</keyword>
<feature type="transmembrane region" description="Helical" evidence="7">
    <location>
        <begin position="126"/>
        <end position="144"/>
    </location>
</feature>
<comment type="caution">
    <text evidence="8">The sequence shown here is derived from an EMBL/GenBank/DDBJ whole genome shotgun (WGS) entry which is preliminary data.</text>
</comment>
<feature type="transmembrane region" description="Helical" evidence="7">
    <location>
        <begin position="156"/>
        <end position="178"/>
    </location>
</feature>
<evidence type="ECO:0000256" key="6">
    <source>
        <dbReference type="ARBA" id="ARBA00023136"/>
    </source>
</evidence>
<gene>
    <name evidence="8" type="primary">gadC_3</name>
    <name evidence="9" type="ORF">CC99x_002320</name>
    <name evidence="8" type="ORF">CC99x_02494</name>
</gene>